<feature type="transmembrane region" description="Helical" evidence="7">
    <location>
        <begin position="7"/>
        <end position="26"/>
    </location>
</feature>
<comment type="similarity">
    <text evidence="2">Belongs to the UPF0702 family.</text>
</comment>
<evidence type="ECO:0000313" key="10">
    <source>
        <dbReference type="Proteomes" id="UP001596142"/>
    </source>
</evidence>
<evidence type="ECO:0000256" key="2">
    <source>
        <dbReference type="ARBA" id="ARBA00006448"/>
    </source>
</evidence>
<dbReference type="Gene3D" id="3.30.240.20">
    <property type="entry name" value="bsu07140 like domains"/>
    <property type="match status" value="2"/>
</dbReference>
<feature type="transmembrane region" description="Helical" evidence="7">
    <location>
        <begin position="63"/>
        <end position="81"/>
    </location>
</feature>
<keyword evidence="6 7" id="KW-0472">Membrane</keyword>
<dbReference type="InterPro" id="IPR007353">
    <property type="entry name" value="DUF421"/>
</dbReference>
<dbReference type="Pfam" id="PF04239">
    <property type="entry name" value="DUF421"/>
    <property type="match status" value="1"/>
</dbReference>
<evidence type="ECO:0000313" key="9">
    <source>
        <dbReference type="EMBL" id="MFC5714148.1"/>
    </source>
</evidence>
<dbReference type="Pfam" id="PF07870">
    <property type="entry name" value="DUF1657"/>
    <property type="match status" value="1"/>
</dbReference>
<evidence type="ECO:0000256" key="4">
    <source>
        <dbReference type="ARBA" id="ARBA00022692"/>
    </source>
</evidence>
<keyword evidence="4 7" id="KW-0812">Transmembrane</keyword>
<evidence type="ECO:0000256" key="5">
    <source>
        <dbReference type="ARBA" id="ARBA00022989"/>
    </source>
</evidence>
<keyword evidence="3" id="KW-1003">Cell membrane</keyword>
<protein>
    <submittedName>
        <fullName evidence="9">DUF421 domain-containing protein</fullName>
    </submittedName>
</protein>
<evidence type="ECO:0000256" key="1">
    <source>
        <dbReference type="ARBA" id="ARBA00004651"/>
    </source>
</evidence>
<comment type="caution">
    <text evidence="9">The sequence shown here is derived from an EMBL/GenBank/DDBJ whole genome shotgun (WGS) entry which is preliminary data.</text>
</comment>
<feature type="domain" description="YetF C-terminal" evidence="8">
    <location>
        <begin position="82"/>
        <end position="214"/>
    </location>
</feature>
<dbReference type="InterPro" id="IPR012452">
    <property type="entry name" value="DUF1657"/>
</dbReference>
<reference evidence="10" key="1">
    <citation type="journal article" date="2019" name="Int. J. Syst. Evol. Microbiol.">
        <title>The Global Catalogue of Microorganisms (GCM) 10K type strain sequencing project: providing services to taxonomists for standard genome sequencing and annotation.</title>
        <authorList>
            <consortium name="The Broad Institute Genomics Platform"/>
            <consortium name="The Broad Institute Genome Sequencing Center for Infectious Disease"/>
            <person name="Wu L."/>
            <person name="Ma J."/>
        </authorList>
    </citation>
    <scope>NUCLEOTIDE SEQUENCE [LARGE SCALE GENOMIC DNA]</scope>
    <source>
        <strain evidence="10">CECT 7184</strain>
    </source>
</reference>
<keyword evidence="5 7" id="KW-1133">Transmembrane helix</keyword>
<proteinExistence type="inferred from homology"/>
<dbReference type="PANTHER" id="PTHR34582:SF7">
    <property type="entry name" value="UPF0702 TRANSMEMBRANE PROTEIN YDFS"/>
    <property type="match status" value="1"/>
</dbReference>
<gene>
    <name evidence="9" type="ORF">ACFPU1_15465</name>
</gene>
<name>A0ABW0YU78_9BACI</name>
<evidence type="ECO:0000256" key="3">
    <source>
        <dbReference type="ARBA" id="ARBA00022475"/>
    </source>
</evidence>
<comment type="subcellular location">
    <subcellularLocation>
        <location evidence="1">Cell membrane</location>
        <topology evidence="1">Multi-pass membrane protein</topology>
    </subcellularLocation>
</comment>
<evidence type="ECO:0000259" key="8">
    <source>
        <dbReference type="Pfam" id="PF04239"/>
    </source>
</evidence>
<organism evidence="9 10">
    <name type="scientific">Thalassorhabdus alkalitolerans</name>
    <dbReference type="NCBI Taxonomy" id="2282697"/>
    <lineage>
        <taxon>Bacteria</taxon>
        <taxon>Bacillati</taxon>
        <taxon>Bacillota</taxon>
        <taxon>Bacilli</taxon>
        <taxon>Bacillales</taxon>
        <taxon>Bacillaceae</taxon>
        <taxon>Thalassorhabdus</taxon>
    </lineage>
</organism>
<sequence>MPGWVEVMIRSIVLFVLIFLVAKMWVRKPVGEWSAFEGMLSIAAGGAAGVSAVYLAIPPAFPVFALLIWGFLPLALANLALRSETFRYWYEGKPVAVIQDGKILEDHMKKSHLSSDQLLRKLREKQAFQVADVEFALLEPNGEVNVLLKKEQQPLTPKTAQLDVPSLKEPETIVQDGEIKDEALARRGYSREWLQTEVEKLGITIENIFLAQVDELGELQVDLFDDKLQSPQPIEKPLFLSAVKKCQADLEGYALATDDQQAKAMYNKSAKDLEKVLNALCPILSQT</sequence>
<dbReference type="PANTHER" id="PTHR34582">
    <property type="entry name" value="UPF0702 TRANSMEMBRANE PROTEIN YCAP"/>
    <property type="match status" value="1"/>
</dbReference>
<dbReference type="RefSeq" id="WP_385942724.1">
    <property type="nucleotide sequence ID" value="NZ_JBHSOZ010000010.1"/>
</dbReference>
<accession>A0ABW0YU78</accession>
<feature type="transmembrane region" description="Helical" evidence="7">
    <location>
        <begin position="38"/>
        <end position="57"/>
    </location>
</feature>
<keyword evidence="10" id="KW-1185">Reference proteome</keyword>
<evidence type="ECO:0000256" key="7">
    <source>
        <dbReference type="SAM" id="Phobius"/>
    </source>
</evidence>
<dbReference type="EMBL" id="JBHSOZ010000010">
    <property type="protein sequence ID" value="MFC5714148.1"/>
    <property type="molecule type" value="Genomic_DNA"/>
</dbReference>
<evidence type="ECO:0000256" key="6">
    <source>
        <dbReference type="ARBA" id="ARBA00023136"/>
    </source>
</evidence>
<dbReference type="Proteomes" id="UP001596142">
    <property type="component" value="Unassembled WGS sequence"/>
</dbReference>
<dbReference type="InterPro" id="IPR023090">
    <property type="entry name" value="UPF0702_alpha/beta_dom_sf"/>
</dbReference>